<evidence type="ECO:0000256" key="1">
    <source>
        <dbReference type="ARBA" id="ARBA00022691"/>
    </source>
</evidence>
<dbReference type="InterPro" id="IPR023885">
    <property type="entry name" value="4Fe4S-binding_SPASM_dom"/>
</dbReference>
<dbReference type="Proteomes" id="UP000183410">
    <property type="component" value="Unassembled WGS sequence"/>
</dbReference>
<evidence type="ECO:0000256" key="3">
    <source>
        <dbReference type="ARBA" id="ARBA00023004"/>
    </source>
</evidence>
<dbReference type="PROSITE" id="PS51918">
    <property type="entry name" value="RADICAL_SAM"/>
    <property type="match status" value="1"/>
</dbReference>
<dbReference type="InterPro" id="IPR007197">
    <property type="entry name" value="rSAM"/>
</dbReference>
<dbReference type="EMBL" id="FONN01000037">
    <property type="protein sequence ID" value="SFF42309.1"/>
    <property type="molecule type" value="Genomic_DNA"/>
</dbReference>
<evidence type="ECO:0000313" key="6">
    <source>
        <dbReference type="EMBL" id="SFF42309.1"/>
    </source>
</evidence>
<keyword evidence="2" id="KW-0479">Metal-binding</keyword>
<dbReference type="OrthoDB" id="9808591at2"/>
<dbReference type="SUPFAM" id="SSF102114">
    <property type="entry name" value="Radical SAM enzymes"/>
    <property type="match status" value="1"/>
</dbReference>
<protein>
    <submittedName>
        <fullName evidence="6">Sporulation killing factor system radical SAM maturase</fullName>
    </submittedName>
</protein>
<accession>A0A1I2IIZ0</accession>
<dbReference type="InterPro" id="IPR058240">
    <property type="entry name" value="rSAM_sf"/>
</dbReference>
<evidence type="ECO:0000313" key="7">
    <source>
        <dbReference type="Proteomes" id="UP000183410"/>
    </source>
</evidence>
<dbReference type="InterPro" id="IPR050377">
    <property type="entry name" value="Radical_SAM_PqqE_MftC-like"/>
</dbReference>
<dbReference type="Pfam" id="PF04055">
    <property type="entry name" value="Radical_SAM"/>
    <property type="match status" value="1"/>
</dbReference>
<dbReference type="SFLD" id="SFLDS00029">
    <property type="entry name" value="Radical_SAM"/>
    <property type="match status" value="1"/>
</dbReference>
<proteinExistence type="predicted"/>
<keyword evidence="7" id="KW-1185">Reference proteome</keyword>
<name>A0A1I2IIZ0_9BACL</name>
<dbReference type="CDD" id="cd01335">
    <property type="entry name" value="Radical_SAM"/>
    <property type="match status" value="1"/>
</dbReference>
<dbReference type="AlphaFoldDB" id="A0A1I2IIZ0"/>
<dbReference type="SMART" id="SM00729">
    <property type="entry name" value="Elp3"/>
    <property type="match status" value="1"/>
</dbReference>
<dbReference type="Pfam" id="PF13186">
    <property type="entry name" value="SPASM"/>
    <property type="match status" value="1"/>
</dbReference>
<dbReference type="GO" id="GO:0051536">
    <property type="term" value="F:iron-sulfur cluster binding"/>
    <property type="evidence" value="ECO:0007669"/>
    <property type="project" value="UniProtKB-KW"/>
</dbReference>
<dbReference type="CDD" id="cd21109">
    <property type="entry name" value="SPASM"/>
    <property type="match status" value="1"/>
</dbReference>
<evidence type="ECO:0000259" key="5">
    <source>
        <dbReference type="PROSITE" id="PS51918"/>
    </source>
</evidence>
<dbReference type="Gene3D" id="3.20.20.70">
    <property type="entry name" value="Aldolase class I"/>
    <property type="match status" value="1"/>
</dbReference>
<keyword evidence="3" id="KW-0408">Iron</keyword>
<dbReference type="SFLD" id="SFLDG01386">
    <property type="entry name" value="main_SPASM_domain-containing"/>
    <property type="match status" value="1"/>
</dbReference>
<keyword evidence="4" id="KW-0411">Iron-sulfur</keyword>
<reference evidence="7" key="1">
    <citation type="submission" date="2016-10" db="EMBL/GenBank/DDBJ databases">
        <authorList>
            <person name="Varghese N."/>
            <person name="Submissions S."/>
        </authorList>
    </citation>
    <scope>NUCLEOTIDE SEQUENCE [LARGE SCALE GENOMIC DNA]</scope>
    <source>
        <strain evidence="7">CGMCC 1.10223</strain>
    </source>
</reference>
<dbReference type="PANTHER" id="PTHR11228:SF7">
    <property type="entry name" value="PQQA PEPTIDE CYCLASE"/>
    <property type="match status" value="1"/>
</dbReference>
<dbReference type="RefSeq" id="WP_046234400.1">
    <property type="nucleotide sequence ID" value="NZ_FONN01000037.1"/>
</dbReference>
<feature type="domain" description="Radical SAM core" evidence="5">
    <location>
        <begin position="102"/>
        <end position="313"/>
    </location>
</feature>
<dbReference type="PANTHER" id="PTHR11228">
    <property type="entry name" value="RADICAL SAM DOMAIN PROTEIN"/>
    <property type="match status" value="1"/>
</dbReference>
<evidence type="ECO:0000256" key="4">
    <source>
        <dbReference type="ARBA" id="ARBA00023014"/>
    </source>
</evidence>
<dbReference type="GO" id="GO:0046872">
    <property type="term" value="F:metal ion binding"/>
    <property type="evidence" value="ECO:0007669"/>
    <property type="project" value="UniProtKB-KW"/>
</dbReference>
<keyword evidence="1" id="KW-0949">S-adenosyl-L-methionine</keyword>
<evidence type="ECO:0000256" key="2">
    <source>
        <dbReference type="ARBA" id="ARBA00022723"/>
    </source>
</evidence>
<dbReference type="SFLD" id="SFLDG01067">
    <property type="entry name" value="SPASM/twitch_domain_containing"/>
    <property type="match status" value="1"/>
</dbReference>
<dbReference type="InterPro" id="IPR013785">
    <property type="entry name" value="Aldolase_TIM"/>
</dbReference>
<organism evidence="6 7">
    <name type="scientific">Paenibacillus algorifonticola</name>
    <dbReference type="NCBI Taxonomy" id="684063"/>
    <lineage>
        <taxon>Bacteria</taxon>
        <taxon>Bacillati</taxon>
        <taxon>Bacillota</taxon>
        <taxon>Bacilli</taxon>
        <taxon>Bacillales</taxon>
        <taxon>Paenibacillaceae</taxon>
        <taxon>Paenibacillus</taxon>
    </lineage>
</organism>
<dbReference type="NCBIfam" id="TIGR04403">
    <property type="entry name" value="rSAM_skfB"/>
    <property type="match status" value="1"/>
</dbReference>
<dbReference type="InterPro" id="IPR006638">
    <property type="entry name" value="Elp3/MiaA/NifB-like_rSAM"/>
</dbReference>
<gene>
    <name evidence="6" type="ORF">SAMN04487969_1379</name>
</gene>
<dbReference type="GO" id="GO:0003824">
    <property type="term" value="F:catalytic activity"/>
    <property type="evidence" value="ECO:0007669"/>
    <property type="project" value="InterPro"/>
</dbReference>
<sequence>MVNDVASVSYEPSYFLHLQPDGAMLVERNSMYYFRLSGTAVQLALLLAKTKSVEKTAKVWSNINGIPFSTEQLIHELNQHPLTESWMQGALGKLRLTGSTKSYLPISCTLQLTNGCNLFCSFCYASSGKPLEQELAVEDWMEILQKLSASGVSDITLTGGEARLAKGFKRIVTTASILFTNVHLFSNGLYWKDDEIELISALGNIFVQVSVDGSAHIHDKLRGKKGAYIESMRNIKRLAERGIPCLIAMTVNPQNYEDIRAVIQDAVHAGAAAFRAGVTLPVGRADNHYFELSNEQYLYVDGRLKEAVSEWGDRMLITDWGDEGNEGCNDFCTPGYLAWYIRADGEVTPCQIEGTSMGHILKDSLDDIGTPERLLHARRNATSCKCIGKVELPKEADLPFV</sequence>
<dbReference type="InterPro" id="IPR030915">
    <property type="entry name" value="rSAM_SkfB"/>
</dbReference>